<dbReference type="Pfam" id="PF13813">
    <property type="entry name" value="MBOAT_2"/>
    <property type="match status" value="1"/>
</dbReference>
<evidence type="ECO:0000259" key="8">
    <source>
        <dbReference type="Pfam" id="PF13813"/>
    </source>
</evidence>
<comment type="subcellular location">
    <subcellularLocation>
        <location evidence="1">Membrane</location>
        <topology evidence="1">Multi-pass membrane protein</topology>
    </subcellularLocation>
</comment>
<dbReference type="GO" id="GO:0016020">
    <property type="term" value="C:membrane"/>
    <property type="evidence" value="ECO:0007669"/>
    <property type="project" value="UniProtKB-SubCell"/>
</dbReference>
<dbReference type="InterPro" id="IPR032805">
    <property type="entry name" value="Wax_synthase_dom"/>
</dbReference>
<dbReference type="RefSeq" id="XP_060408630.1">
    <property type="nucleotide sequence ID" value="XM_060562371.1"/>
</dbReference>
<dbReference type="AlphaFoldDB" id="A0AAD8UYU9"/>
<feature type="transmembrane region" description="Helical" evidence="7">
    <location>
        <begin position="304"/>
        <end position="321"/>
    </location>
</feature>
<feature type="transmembrane region" description="Helical" evidence="7">
    <location>
        <begin position="373"/>
        <end position="392"/>
    </location>
</feature>
<protein>
    <submittedName>
        <fullName evidence="9">Membrane bound O-acyl transferase family-domain-containing protein</fullName>
    </submittedName>
</protein>
<comment type="caution">
    <text evidence="9">The sequence shown here is derived from an EMBL/GenBank/DDBJ whole genome shotgun (WGS) entry which is preliminary data.</text>
</comment>
<gene>
    <name evidence="9" type="ORF">LY79DRAFT_642088</name>
</gene>
<proteinExistence type="inferred from homology"/>
<evidence type="ECO:0000256" key="6">
    <source>
        <dbReference type="ARBA" id="ARBA00023136"/>
    </source>
</evidence>
<evidence type="ECO:0000256" key="4">
    <source>
        <dbReference type="ARBA" id="ARBA00022692"/>
    </source>
</evidence>
<evidence type="ECO:0000313" key="10">
    <source>
        <dbReference type="Proteomes" id="UP001230504"/>
    </source>
</evidence>
<evidence type="ECO:0000313" key="9">
    <source>
        <dbReference type="EMBL" id="KAK1572863.1"/>
    </source>
</evidence>
<evidence type="ECO:0000256" key="5">
    <source>
        <dbReference type="ARBA" id="ARBA00022989"/>
    </source>
</evidence>
<keyword evidence="10" id="KW-1185">Reference proteome</keyword>
<accession>A0AAD8UYU9</accession>
<keyword evidence="3 9" id="KW-0808">Transferase</keyword>
<evidence type="ECO:0000256" key="1">
    <source>
        <dbReference type="ARBA" id="ARBA00004141"/>
    </source>
</evidence>
<name>A0AAD8UYU9_9PEZI</name>
<keyword evidence="5 7" id="KW-1133">Transmembrane helix</keyword>
<evidence type="ECO:0000256" key="2">
    <source>
        <dbReference type="ARBA" id="ARBA00007282"/>
    </source>
</evidence>
<keyword evidence="6 7" id="KW-0472">Membrane</keyword>
<dbReference type="Proteomes" id="UP001230504">
    <property type="component" value="Unassembled WGS sequence"/>
</dbReference>
<keyword evidence="4 7" id="KW-0812">Transmembrane</keyword>
<comment type="similarity">
    <text evidence="2">Belongs to the wax synthase family.</text>
</comment>
<dbReference type="PANTHER" id="PTHR31595:SF27">
    <property type="entry name" value="WAX SYNTHASE DOMAIN-CONTAINING PROTEIN-RELATED"/>
    <property type="match status" value="1"/>
</dbReference>
<dbReference type="GO" id="GO:0008374">
    <property type="term" value="F:O-acyltransferase activity"/>
    <property type="evidence" value="ECO:0007669"/>
    <property type="project" value="InterPro"/>
</dbReference>
<dbReference type="PANTHER" id="PTHR31595">
    <property type="entry name" value="LONG-CHAIN-ALCOHOL O-FATTY-ACYLTRANSFERASE 3-RELATED"/>
    <property type="match status" value="1"/>
</dbReference>
<feature type="transmembrane region" description="Helical" evidence="7">
    <location>
        <begin position="44"/>
        <end position="61"/>
    </location>
</feature>
<dbReference type="GO" id="GO:0006629">
    <property type="term" value="P:lipid metabolic process"/>
    <property type="evidence" value="ECO:0007669"/>
    <property type="project" value="InterPro"/>
</dbReference>
<feature type="domain" description="Wax synthase" evidence="8">
    <location>
        <begin position="252"/>
        <end position="338"/>
    </location>
</feature>
<feature type="transmembrane region" description="Helical" evidence="7">
    <location>
        <begin position="412"/>
        <end position="433"/>
    </location>
</feature>
<sequence>MTMAPLDRESSAISCAKAALLLLGVCVPSAAILVSTPKSGPSSVIRYAWIAVVPFIARHLLVQLSGITTSCVLNTVAMGQLCLVLLQSCNFLVLTRLDTGDLVKGNVYQPSDGLVHKLRSVIGLMFNLRGIGTPWQIPRINSAPQSLNKHTENGKLRKGPWVARQLQIIFWQYLFLDFTYLSSLDTSPEDAEKLFGPGKEFLYINANAEQWGARVAAGFISWLAPGRVTVDLVYRVLSVVSVLSGMASPEDWPPLFGSIWDAYTIRAFWSVFWHQYCRWFLTSVSNYICRYLLRLPRPTRLERYLNIAVVFVSSGLVHVMLDMFCWEPSPKAPTLAFFGSFAVAIMIEDGVQEVWRRIAGAVDSKKVPLWHKIVGYIWVSTWLTVTSPWYLYHTIRQPVDMKWLVPFSVLNMMGPVAGNVLLFGGGLVLKYTIVGQI</sequence>
<dbReference type="EMBL" id="JAHLJV010000102">
    <property type="protein sequence ID" value="KAK1572863.1"/>
    <property type="molecule type" value="Genomic_DNA"/>
</dbReference>
<dbReference type="GeneID" id="85446611"/>
<evidence type="ECO:0000256" key="3">
    <source>
        <dbReference type="ARBA" id="ARBA00022679"/>
    </source>
</evidence>
<dbReference type="InterPro" id="IPR044851">
    <property type="entry name" value="Wax_synthase"/>
</dbReference>
<evidence type="ECO:0000256" key="7">
    <source>
        <dbReference type="SAM" id="Phobius"/>
    </source>
</evidence>
<reference evidence="9" key="1">
    <citation type="submission" date="2021-06" db="EMBL/GenBank/DDBJ databases">
        <title>Comparative genomics, transcriptomics and evolutionary studies reveal genomic signatures of adaptation to plant cell wall in hemibiotrophic fungi.</title>
        <authorList>
            <consortium name="DOE Joint Genome Institute"/>
            <person name="Baroncelli R."/>
            <person name="Diaz J.F."/>
            <person name="Benocci T."/>
            <person name="Peng M."/>
            <person name="Battaglia E."/>
            <person name="Haridas S."/>
            <person name="Andreopoulos W."/>
            <person name="Labutti K."/>
            <person name="Pangilinan J."/>
            <person name="Floch G.L."/>
            <person name="Makela M.R."/>
            <person name="Henrissat B."/>
            <person name="Grigoriev I.V."/>
            <person name="Crouch J.A."/>
            <person name="De Vries R.P."/>
            <person name="Sukno S.A."/>
            <person name="Thon M.R."/>
        </authorList>
    </citation>
    <scope>NUCLEOTIDE SEQUENCE</scope>
    <source>
        <strain evidence="9">CBS 125086</strain>
    </source>
</reference>
<organism evidence="9 10">
    <name type="scientific">Colletotrichum navitas</name>
    <dbReference type="NCBI Taxonomy" id="681940"/>
    <lineage>
        <taxon>Eukaryota</taxon>
        <taxon>Fungi</taxon>
        <taxon>Dikarya</taxon>
        <taxon>Ascomycota</taxon>
        <taxon>Pezizomycotina</taxon>
        <taxon>Sordariomycetes</taxon>
        <taxon>Hypocreomycetidae</taxon>
        <taxon>Glomerellales</taxon>
        <taxon>Glomerellaceae</taxon>
        <taxon>Colletotrichum</taxon>
        <taxon>Colletotrichum graminicola species complex</taxon>
    </lineage>
</organism>